<dbReference type="GO" id="GO:0003690">
    <property type="term" value="F:double-stranded DNA binding"/>
    <property type="evidence" value="ECO:0007669"/>
    <property type="project" value="TreeGrafter"/>
</dbReference>
<dbReference type="OrthoDB" id="30826at2759"/>
<keyword evidence="6" id="KW-0067">ATP-binding</keyword>
<dbReference type="InterPro" id="IPR036494">
    <property type="entry name" value="Ku_C_sf"/>
</dbReference>
<evidence type="ECO:0000256" key="10">
    <source>
        <dbReference type="ARBA" id="ARBA00023242"/>
    </source>
</evidence>
<comment type="subcellular location">
    <subcellularLocation>
        <location evidence="1">Nucleus</location>
    </subcellularLocation>
</comment>
<dbReference type="SMART" id="SM00559">
    <property type="entry name" value="Ku78"/>
    <property type="match status" value="1"/>
</dbReference>
<name>A0A835Z5D1_9STRA</name>
<keyword evidence="4" id="KW-0378">Hydrolase</keyword>
<evidence type="ECO:0000256" key="7">
    <source>
        <dbReference type="ARBA" id="ARBA00023125"/>
    </source>
</evidence>
<dbReference type="PANTHER" id="PTHR12604">
    <property type="entry name" value="KU AUTOANTIGEN DNA HELICASE"/>
    <property type="match status" value="1"/>
</dbReference>
<proteinExistence type="predicted"/>
<evidence type="ECO:0000313" key="13">
    <source>
        <dbReference type="EMBL" id="KAG5187922.1"/>
    </source>
</evidence>
<evidence type="ECO:0000256" key="3">
    <source>
        <dbReference type="ARBA" id="ARBA00022763"/>
    </source>
</evidence>
<sequence length="779" mass="83065">MSAEQLQRACDAAAAAIELAINQGASNEVSVVLFGVPDDVTQNPLNAEDPEQYVGVRQLTLLEKAGVAALKRLREVPQFAGGESGDILDAMVCAIKILELRTLRKQYRRRVCMATSAARKVEGAEQLEYVVDTMYKIDEMQCAFDVIGIDFGPPTPAGEAERDAQLAALDDEQRVKRQNEWMLRSTAQYLGGVVASPEEAIARAQAALKLQTPVLKGVTLRVGSGLALPLRVFDKVKRVSVAPPLGKETNTYKREEKGSGKVKQDSRLFSPDNPLEEMAFEDTARAYPFGSELRTVTKSDEALLELEPTPPGIDVIGVVPRSAVPQYLFMEGTQVVMARVQTPRTAEALSALARALRGRGEALIARYVKDYKYQGSAAGHKKPALVCLTPDDTQRLGLRFDRLLMHRLPFQEDLRDWELQSFDAPSRVPSAAQQAAADALIDAMMISSANGNRESDSGGKQVKEDPEGEGAAEPASDAVRAGLAINPVRQLIARAKLKRALEPGCELPTAPAAARAALEPDVAVLARARPRVDDFKLKFELRRREGRGGAAKRARVTDEEYAANEEAMAALVGRGGGGEEGEEGEEGGGERAAGGEGEGEAAAALRGVKVEPGEVGILTPVEDFERVLQRVMQGGDGAPAASTFAAIASMLEGVVFELIENGQDARILRKAADCCAAHARAAAAYGAGATYNAFLRKLRARFARHPVWPVLAAEQRCKPIVAGYAGGSDLMSAAEADAFFEVKAEPDADAAAEAAEAAAPVAAAAAGAEEEEGSEDELD</sequence>
<dbReference type="GO" id="GO:0006303">
    <property type="term" value="P:double-strand break repair via nonhomologous end joining"/>
    <property type="evidence" value="ECO:0007669"/>
    <property type="project" value="InterPro"/>
</dbReference>
<feature type="region of interest" description="Disordered" evidence="11">
    <location>
        <begin position="449"/>
        <end position="478"/>
    </location>
</feature>
<feature type="compositionally biased region" description="Low complexity" evidence="11">
    <location>
        <begin position="469"/>
        <end position="478"/>
    </location>
</feature>
<dbReference type="InterPro" id="IPR006164">
    <property type="entry name" value="DNA_bd_Ku70/Ku80"/>
</dbReference>
<dbReference type="SUPFAM" id="SSF101420">
    <property type="entry name" value="C-terminal domain of Ku80"/>
    <property type="match status" value="1"/>
</dbReference>
<dbReference type="GO" id="GO:0006310">
    <property type="term" value="P:DNA recombination"/>
    <property type="evidence" value="ECO:0007669"/>
    <property type="project" value="UniProtKB-KW"/>
</dbReference>
<dbReference type="GO" id="GO:0005524">
    <property type="term" value="F:ATP binding"/>
    <property type="evidence" value="ECO:0007669"/>
    <property type="project" value="UniProtKB-KW"/>
</dbReference>
<dbReference type="GO" id="GO:0016787">
    <property type="term" value="F:hydrolase activity"/>
    <property type="evidence" value="ECO:0007669"/>
    <property type="project" value="UniProtKB-KW"/>
</dbReference>
<dbReference type="Gene3D" id="2.40.290.10">
    <property type="match status" value="1"/>
</dbReference>
<protein>
    <submittedName>
        <fullName evidence="13">SPOC like C-terminal domain-containing protein</fullName>
    </submittedName>
</protein>
<keyword evidence="10" id="KW-0539">Nucleus</keyword>
<dbReference type="InterPro" id="IPR016194">
    <property type="entry name" value="SPOC-like_C_dom_sf"/>
</dbReference>
<dbReference type="SUPFAM" id="SSF53300">
    <property type="entry name" value="vWA-like"/>
    <property type="match status" value="1"/>
</dbReference>
<feature type="domain" description="Ku" evidence="12">
    <location>
        <begin position="275"/>
        <end position="425"/>
    </location>
</feature>
<evidence type="ECO:0000256" key="11">
    <source>
        <dbReference type="SAM" id="MobiDB-lite"/>
    </source>
</evidence>
<evidence type="ECO:0000259" key="12">
    <source>
        <dbReference type="SMART" id="SM00559"/>
    </source>
</evidence>
<reference evidence="13" key="1">
    <citation type="submission" date="2021-02" db="EMBL/GenBank/DDBJ databases">
        <title>First Annotated Genome of the Yellow-green Alga Tribonema minus.</title>
        <authorList>
            <person name="Mahan K.M."/>
        </authorList>
    </citation>
    <scope>NUCLEOTIDE SEQUENCE</scope>
    <source>
        <strain evidence="13">UTEX B ZZ1240</strain>
    </source>
</reference>
<evidence type="ECO:0000256" key="9">
    <source>
        <dbReference type="ARBA" id="ARBA00023204"/>
    </source>
</evidence>
<dbReference type="Proteomes" id="UP000664859">
    <property type="component" value="Unassembled WGS sequence"/>
</dbReference>
<dbReference type="Gene3D" id="3.40.50.410">
    <property type="entry name" value="von Willebrand factor, type A domain"/>
    <property type="match status" value="1"/>
</dbReference>
<evidence type="ECO:0000256" key="2">
    <source>
        <dbReference type="ARBA" id="ARBA00022741"/>
    </source>
</evidence>
<keyword evidence="3" id="KW-0227">DNA damage</keyword>
<dbReference type="AlphaFoldDB" id="A0A835Z5D1"/>
<dbReference type="Pfam" id="PF08785">
    <property type="entry name" value="Ku_PK_bind"/>
    <property type="match status" value="1"/>
</dbReference>
<keyword evidence="7" id="KW-0238">DNA-binding</keyword>
<dbReference type="InterPro" id="IPR014893">
    <property type="entry name" value="Ku_PK_bind"/>
</dbReference>
<dbReference type="PANTHER" id="PTHR12604:SF4">
    <property type="entry name" value="X-RAY REPAIR CROSS-COMPLEMENTING PROTEIN 5"/>
    <property type="match status" value="1"/>
</dbReference>
<accession>A0A835Z5D1</accession>
<comment type="caution">
    <text evidence="13">The sequence shown here is derived from an EMBL/GenBank/DDBJ whole genome shotgun (WGS) entry which is preliminary data.</text>
</comment>
<evidence type="ECO:0000256" key="4">
    <source>
        <dbReference type="ARBA" id="ARBA00022801"/>
    </source>
</evidence>
<dbReference type="EMBL" id="JAFCMP010000079">
    <property type="protein sequence ID" value="KAG5187922.1"/>
    <property type="molecule type" value="Genomic_DNA"/>
</dbReference>
<evidence type="ECO:0000313" key="14">
    <source>
        <dbReference type="Proteomes" id="UP000664859"/>
    </source>
</evidence>
<keyword evidence="5" id="KW-0347">Helicase</keyword>
<dbReference type="GO" id="GO:0000723">
    <property type="term" value="P:telomere maintenance"/>
    <property type="evidence" value="ECO:0007669"/>
    <property type="project" value="TreeGrafter"/>
</dbReference>
<dbReference type="GO" id="GO:0004386">
    <property type="term" value="F:helicase activity"/>
    <property type="evidence" value="ECO:0007669"/>
    <property type="project" value="UniProtKB-KW"/>
</dbReference>
<dbReference type="SUPFAM" id="SSF100939">
    <property type="entry name" value="SPOC domain-like"/>
    <property type="match status" value="1"/>
</dbReference>
<evidence type="ECO:0000256" key="6">
    <source>
        <dbReference type="ARBA" id="ARBA00022840"/>
    </source>
</evidence>
<dbReference type="Gene3D" id="1.10.1600.10">
    <property type="match status" value="1"/>
</dbReference>
<feature type="region of interest" description="Disordered" evidence="11">
    <location>
        <begin position="573"/>
        <end position="602"/>
    </location>
</feature>
<evidence type="ECO:0000256" key="1">
    <source>
        <dbReference type="ARBA" id="ARBA00004123"/>
    </source>
</evidence>
<organism evidence="13 14">
    <name type="scientific">Tribonema minus</name>
    <dbReference type="NCBI Taxonomy" id="303371"/>
    <lineage>
        <taxon>Eukaryota</taxon>
        <taxon>Sar</taxon>
        <taxon>Stramenopiles</taxon>
        <taxon>Ochrophyta</taxon>
        <taxon>PX clade</taxon>
        <taxon>Xanthophyceae</taxon>
        <taxon>Tribonematales</taxon>
        <taxon>Tribonemataceae</taxon>
        <taxon>Tribonema</taxon>
    </lineage>
</organism>
<evidence type="ECO:0000256" key="8">
    <source>
        <dbReference type="ARBA" id="ARBA00023172"/>
    </source>
</evidence>
<feature type="region of interest" description="Disordered" evidence="11">
    <location>
        <begin position="247"/>
        <end position="268"/>
    </location>
</feature>
<keyword evidence="2" id="KW-0547">Nucleotide-binding</keyword>
<gene>
    <name evidence="13" type="ORF">JKP88DRAFT_262313</name>
</gene>
<keyword evidence="9" id="KW-0234">DNA repair</keyword>
<dbReference type="Gene3D" id="1.25.40.240">
    <property type="entry name" value="Ku, C-terminal domain"/>
    <property type="match status" value="1"/>
</dbReference>
<feature type="compositionally biased region" description="Basic and acidic residues" evidence="11">
    <location>
        <begin position="453"/>
        <end position="465"/>
    </location>
</feature>
<dbReference type="GO" id="GO:0043564">
    <property type="term" value="C:Ku70:Ku80 complex"/>
    <property type="evidence" value="ECO:0007669"/>
    <property type="project" value="TreeGrafter"/>
</dbReference>
<evidence type="ECO:0000256" key="5">
    <source>
        <dbReference type="ARBA" id="ARBA00022806"/>
    </source>
</evidence>
<feature type="compositionally biased region" description="Basic and acidic residues" evidence="11">
    <location>
        <begin position="250"/>
        <end position="266"/>
    </location>
</feature>
<dbReference type="Pfam" id="PF02735">
    <property type="entry name" value="Ku"/>
    <property type="match status" value="1"/>
</dbReference>
<dbReference type="InterPro" id="IPR036465">
    <property type="entry name" value="vWFA_dom_sf"/>
</dbReference>
<dbReference type="GO" id="GO:0042162">
    <property type="term" value="F:telomeric DNA binding"/>
    <property type="evidence" value="ECO:0007669"/>
    <property type="project" value="TreeGrafter"/>
</dbReference>
<keyword evidence="8" id="KW-0233">DNA recombination</keyword>
<keyword evidence="14" id="KW-1185">Reference proteome</keyword>